<dbReference type="STRING" id="651561.BBI00_13890"/>
<dbReference type="Pfam" id="PF18962">
    <property type="entry name" value="Por_Secre_tail"/>
    <property type="match status" value="1"/>
</dbReference>
<accession>A0A1B8ZUU6</accession>
<dbReference type="Gene3D" id="2.60.40.10">
    <property type="entry name" value="Immunoglobulins"/>
    <property type="match status" value="1"/>
</dbReference>
<gene>
    <name evidence="3" type="ORF">BBI00_13890</name>
</gene>
<dbReference type="Gene3D" id="2.130.10.10">
    <property type="entry name" value="YVTN repeat-like/Quinoprotein amine dehydrogenase"/>
    <property type="match status" value="2"/>
</dbReference>
<feature type="domain" description="Secretion system C-terminal sorting" evidence="2">
    <location>
        <begin position="391"/>
        <end position="455"/>
    </location>
</feature>
<dbReference type="InterPro" id="IPR015943">
    <property type="entry name" value="WD40/YVTN_repeat-like_dom_sf"/>
</dbReference>
<organism evidence="3 4">
    <name type="scientific">Chryseobacterium arthrosphaerae</name>
    <dbReference type="NCBI Taxonomy" id="651561"/>
    <lineage>
        <taxon>Bacteria</taxon>
        <taxon>Pseudomonadati</taxon>
        <taxon>Bacteroidota</taxon>
        <taxon>Flavobacteriia</taxon>
        <taxon>Flavobacteriales</taxon>
        <taxon>Weeksellaceae</taxon>
        <taxon>Chryseobacterium group</taxon>
        <taxon>Chryseobacterium</taxon>
    </lineage>
</organism>
<evidence type="ECO:0000313" key="3">
    <source>
        <dbReference type="EMBL" id="OCA75357.1"/>
    </source>
</evidence>
<dbReference type="EMBL" id="MAYG01000001">
    <property type="protein sequence ID" value="OCA75357.1"/>
    <property type="molecule type" value="Genomic_DNA"/>
</dbReference>
<proteinExistence type="predicted"/>
<dbReference type="Proteomes" id="UP000093432">
    <property type="component" value="Unassembled WGS sequence"/>
</dbReference>
<dbReference type="SUPFAM" id="SSF110296">
    <property type="entry name" value="Oligoxyloglucan reducing end-specific cellobiohydrolase"/>
    <property type="match status" value="2"/>
</dbReference>
<dbReference type="NCBIfam" id="TIGR04183">
    <property type="entry name" value="Por_Secre_tail"/>
    <property type="match status" value="1"/>
</dbReference>
<dbReference type="RefSeq" id="WP_065399326.1">
    <property type="nucleotide sequence ID" value="NZ_MAYG01000001.1"/>
</dbReference>
<name>A0A1B8ZUU6_9FLAO</name>
<evidence type="ECO:0000256" key="1">
    <source>
        <dbReference type="ARBA" id="ARBA00022729"/>
    </source>
</evidence>
<sequence>MAFGQWQNLNLNQNVLSTFKVGDIEIAGTSTGIFYKNQNAATWTQASGITNKAISFDSYNNTIYASSYENLYKSVDNGMNWTPLNTVYTVADINAVAVADADNLIAGVKGWGIRFSVNGGTEWWGSDSSWQSKVTSIIKLKDGYFSSYSSVGQLQRSTNLGHQWYTPQGNGIKIGLSSTYQDINTLASLNDSTLIAGTKNISWTQGDGVYFSNDNGENFTKKINGLTTTAINSLATTGNLIFAGTSGGGVFYSNNEGNNWTSLNMGLTNMEVTRVYTNESFLYACTPTGIFRIDICSLLQGTSRIFSTANITAVNSKLLQANLGGKNYTWFKNGQIIPGANSSSYTATESGQYKVVINYSDTCADNSNMVNLTVQTLAAIESNYDHKNVRIYPNPGQNFIKIKTQKYHHVDYRIFDLTGKLILTGNTRTEDQINIQSLTAGNYIIRIKDGNQKEESIKFVKK</sequence>
<protein>
    <recommendedName>
        <fullName evidence="2">Secretion system C-terminal sorting domain-containing protein</fullName>
    </recommendedName>
</protein>
<reference evidence="4" key="1">
    <citation type="submission" date="2016-07" db="EMBL/GenBank/DDBJ databases">
        <authorList>
            <person name="Florea S."/>
            <person name="Webb J.S."/>
            <person name="Jaromczyk J."/>
            <person name="Schardl C.L."/>
        </authorList>
    </citation>
    <scope>NUCLEOTIDE SEQUENCE [LARGE SCALE GENOMIC DNA]</scope>
    <source>
        <strain evidence="4">CC-VM-7</strain>
    </source>
</reference>
<dbReference type="InterPro" id="IPR013783">
    <property type="entry name" value="Ig-like_fold"/>
</dbReference>
<evidence type="ECO:0000259" key="2">
    <source>
        <dbReference type="Pfam" id="PF18962"/>
    </source>
</evidence>
<comment type="caution">
    <text evidence="3">The sequence shown here is derived from an EMBL/GenBank/DDBJ whole genome shotgun (WGS) entry which is preliminary data.</text>
</comment>
<dbReference type="AlphaFoldDB" id="A0A1B8ZUU6"/>
<evidence type="ECO:0000313" key="4">
    <source>
        <dbReference type="Proteomes" id="UP000093432"/>
    </source>
</evidence>
<dbReference type="InterPro" id="IPR026444">
    <property type="entry name" value="Secre_tail"/>
</dbReference>
<keyword evidence="1" id="KW-0732">Signal</keyword>